<protein>
    <recommendedName>
        <fullName evidence="9">Carboxypeptidase Y</fullName>
    </recommendedName>
</protein>
<dbReference type="Gene3D" id="3.40.50.1820">
    <property type="entry name" value="alpha/beta hydrolase"/>
    <property type="match status" value="1"/>
</dbReference>
<evidence type="ECO:0000313" key="8">
    <source>
        <dbReference type="Proteomes" id="UP000838763"/>
    </source>
</evidence>
<dbReference type="InterPro" id="IPR029058">
    <property type="entry name" value="AB_hydrolase_fold"/>
</dbReference>
<evidence type="ECO:0000256" key="3">
    <source>
        <dbReference type="ARBA" id="ARBA00022670"/>
    </source>
</evidence>
<keyword evidence="4" id="KW-0732">Signal</keyword>
<evidence type="ECO:0000256" key="2">
    <source>
        <dbReference type="ARBA" id="ARBA00022645"/>
    </source>
</evidence>
<dbReference type="SUPFAM" id="SSF53474">
    <property type="entry name" value="alpha/beta-Hydrolases"/>
    <property type="match status" value="1"/>
</dbReference>
<accession>A0A9P1HD66</accession>
<proteinExistence type="inferred from homology"/>
<dbReference type="AlphaFoldDB" id="A0A9P1HD66"/>
<comment type="caution">
    <text evidence="7">The sequence shown here is derived from an EMBL/GenBank/DDBJ whole genome shotgun (WGS) entry which is preliminary data.</text>
</comment>
<keyword evidence="6" id="KW-0325">Glycoprotein</keyword>
<sequence>MMNDPDSEMGSRKGHPGFIILRNPATQTWGYRLAADPTLPQGLTLQDLAYHDDQSPQKLLAGHASRSRKVRQNGDRPWRLLHDSWTNFANMLFVEYHFLNFSASKSIGLSTTNDSSLWPDDLLEGGVDFLRFLEGFLKDLFPHLSRNPIHFVGESFGGKYVPVYAAMSRRRAASVILVDPLIDLAYSSLGLYEHFCPTDADEAFLVKRDAPGNFNKTVCEDIERQSPACEKDGQACRDTYDGSHCDRAVESCTALFEYFEREVVPGGRHPYDDRLRCTEPPLCGNMGMDEVETYLNLPRVQTALGFKEPVNNTEGLIRALNNLQWSHQAGFRAQSLREYRYEAKGGQKVRGGDFKTRGNLTLIDPSGIFDVSVWLGAFVRRVIERRPGVADLDCGDRRLLFLPVQTCSVRSAPKLDSVLDAALCLCLSKASFAILLRVFRTKIYIKPG</sequence>
<dbReference type="Pfam" id="PF00450">
    <property type="entry name" value="Peptidase_S10"/>
    <property type="match status" value="1"/>
</dbReference>
<dbReference type="OrthoDB" id="443318at2759"/>
<dbReference type="InterPro" id="IPR001563">
    <property type="entry name" value="Peptidase_S10"/>
</dbReference>
<reference evidence="7" key="1">
    <citation type="submission" date="2022-11" db="EMBL/GenBank/DDBJ databases">
        <authorList>
            <person name="Scott C."/>
            <person name="Bruce N."/>
        </authorList>
    </citation>
    <scope>NUCLEOTIDE SEQUENCE</scope>
</reference>
<keyword evidence="3" id="KW-0645">Protease</keyword>
<dbReference type="PANTHER" id="PTHR11802">
    <property type="entry name" value="SERINE PROTEASE FAMILY S10 SERINE CARBOXYPEPTIDASE"/>
    <property type="match status" value="1"/>
</dbReference>
<dbReference type="PANTHER" id="PTHR11802:SF3">
    <property type="entry name" value="RETINOID-INDUCIBLE SERINE CARBOXYPEPTIDASE"/>
    <property type="match status" value="1"/>
</dbReference>
<evidence type="ECO:0000313" key="7">
    <source>
        <dbReference type="EMBL" id="CAI4219620.1"/>
    </source>
</evidence>
<evidence type="ECO:0000256" key="1">
    <source>
        <dbReference type="ARBA" id="ARBA00009431"/>
    </source>
</evidence>
<evidence type="ECO:0000256" key="5">
    <source>
        <dbReference type="ARBA" id="ARBA00022801"/>
    </source>
</evidence>
<evidence type="ECO:0008006" key="9">
    <source>
        <dbReference type="Google" id="ProtNLM"/>
    </source>
</evidence>
<keyword evidence="2" id="KW-0121">Carboxypeptidase</keyword>
<dbReference type="GO" id="GO:0004185">
    <property type="term" value="F:serine-type carboxypeptidase activity"/>
    <property type="evidence" value="ECO:0007669"/>
    <property type="project" value="InterPro"/>
</dbReference>
<comment type="similarity">
    <text evidence="1">Belongs to the peptidase S10 family.</text>
</comment>
<dbReference type="EMBL" id="CALLCH030000020">
    <property type="protein sequence ID" value="CAI4219620.1"/>
    <property type="molecule type" value="Genomic_DNA"/>
</dbReference>
<gene>
    <name evidence="7" type="ORF">PPNO1_LOCUS9172</name>
</gene>
<dbReference type="Gene3D" id="1.10.287.410">
    <property type="match status" value="1"/>
</dbReference>
<dbReference type="Proteomes" id="UP000838763">
    <property type="component" value="Unassembled WGS sequence"/>
</dbReference>
<keyword evidence="8" id="KW-1185">Reference proteome</keyword>
<evidence type="ECO:0000256" key="4">
    <source>
        <dbReference type="ARBA" id="ARBA00022729"/>
    </source>
</evidence>
<name>A0A9P1HD66_9PEZI</name>
<keyword evidence="5" id="KW-0378">Hydrolase</keyword>
<evidence type="ECO:0000256" key="6">
    <source>
        <dbReference type="ARBA" id="ARBA00023180"/>
    </source>
</evidence>
<dbReference type="GO" id="GO:0006508">
    <property type="term" value="P:proteolysis"/>
    <property type="evidence" value="ECO:0007669"/>
    <property type="project" value="UniProtKB-KW"/>
</dbReference>
<organism evidence="7 8">
    <name type="scientific">Parascedosporium putredinis</name>
    <dbReference type="NCBI Taxonomy" id="1442378"/>
    <lineage>
        <taxon>Eukaryota</taxon>
        <taxon>Fungi</taxon>
        <taxon>Dikarya</taxon>
        <taxon>Ascomycota</taxon>
        <taxon>Pezizomycotina</taxon>
        <taxon>Sordariomycetes</taxon>
        <taxon>Hypocreomycetidae</taxon>
        <taxon>Microascales</taxon>
        <taxon>Microascaceae</taxon>
        <taxon>Parascedosporium</taxon>
    </lineage>
</organism>